<gene>
    <name evidence="1" type="ORF">G2831_10720</name>
</gene>
<comment type="caution">
    <text evidence="1">The sequence shown here is derived from an EMBL/GenBank/DDBJ whole genome shotgun (WGS) entry which is preliminary data.</text>
</comment>
<proteinExistence type="predicted"/>
<name>A0A725V2V7_SALSE</name>
<dbReference type="AlphaFoldDB" id="A0A725V2V7"/>
<reference evidence="1" key="2">
    <citation type="submission" date="2019-04" db="EMBL/GenBank/DDBJ databases">
        <authorList>
            <consortium name="NCBI Pathogen Detection Project"/>
        </authorList>
    </citation>
    <scope>NUCLEOTIDE SEQUENCE</scope>
    <source>
        <strain evidence="1">Salmonella enterica</strain>
    </source>
</reference>
<reference evidence="1" key="1">
    <citation type="journal article" date="2018" name="Genome Biol.">
        <title>SKESA: strategic k-mer extension for scrupulous assemblies.</title>
        <authorList>
            <person name="Souvorov A."/>
            <person name="Agarwala R."/>
            <person name="Lipman D.J."/>
        </authorList>
    </citation>
    <scope>NUCLEOTIDE SEQUENCE</scope>
    <source>
        <strain evidence="1">Salmonella enterica</strain>
    </source>
</reference>
<organism evidence="1">
    <name type="scientific">Salmonella senftenberg</name>
    <dbReference type="NCBI Taxonomy" id="28150"/>
    <lineage>
        <taxon>Bacteria</taxon>
        <taxon>Pseudomonadati</taxon>
        <taxon>Pseudomonadota</taxon>
        <taxon>Gammaproteobacteria</taxon>
        <taxon>Enterobacterales</taxon>
        <taxon>Enterobacteriaceae</taxon>
        <taxon>Salmonella</taxon>
    </lineage>
</organism>
<protein>
    <submittedName>
        <fullName evidence="1">Uncharacterized protein</fullName>
    </submittedName>
</protein>
<accession>A0A725V2V7</accession>
<evidence type="ECO:0000313" key="1">
    <source>
        <dbReference type="EMBL" id="HAE1058543.1"/>
    </source>
</evidence>
<sequence length="38" mass="4372">MRIQFCTVMPNESVEVMRPHFSQESFGGRGVKRKIMSA</sequence>
<dbReference type="EMBL" id="DAAQVQ010000006">
    <property type="protein sequence ID" value="HAE1058543.1"/>
    <property type="molecule type" value="Genomic_DNA"/>
</dbReference>